<dbReference type="InterPro" id="IPR036430">
    <property type="entry name" value="RNase_T2-like_sf"/>
</dbReference>
<dbReference type="GO" id="GO:0003723">
    <property type="term" value="F:RNA binding"/>
    <property type="evidence" value="ECO:0007669"/>
    <property type="project" value="InterPro"/>
</dbReference>
<evidence type="ECO:0000313" key="3">
    <source>
        <dbReference type="Proteomes" id="UP000298656"/>
    </source>
</evidence>
<feature type="chain" id="PRO_5020898479" description="DUF1311 domain-containing protein" evidence="1">
    <location>
        <begin position="26"/>
        <end position="221"/>
    </location>
</feature>
<feature type="signal peptide" evidence="1">
    <location>
        <begin position="1"/>
        <end position="25"/>
    </location>
</feature>
<gene>
    <name evidence="2" type="ORF">FAZ95_08085</name>
</gene>
<keyword evidence="3" id="KW-1185">Reference proteome</keyword>
<dbReference type="Proteomes" id="UP000298656">
    <property type="component" value="Chromosome 1"/>
</dbReference>
<sequence length="221" mass="23577">MSTLSQIRRIVVFAGLSLCCAASHAQNWTLSLSWKLGSCSGSDGAAVCNTGPNAAAKNDAAPASARLTALSLRAAKVDCATGTLAADALPENIAATIPATAADSYQQQWNRYGSCTGYTPAGYFAQLSAMTRAVARTHLGQFLDEHDGKRVRLDELKDAQLHDFFLGSDKAVQFYCTPEGRLAEVRYVLRDWSEMFVHRDKGGMLVPASAPGGNCGDEVRL</sequence>
<keyword evidence="1" id="KW-0732">Signal</keyword>
<protein>
    <recommendedName>
        <fullName evidence="4">DUF1311 domain-containing protein</fullName>
    </recommendedName>
</protein>
<dbReference type="GO" id="GO:0033897">
    <property type="term" value="F:ribonuclease T2 activity"/>
    <property type="evidence" value="ECO:0007669"/>
    <property type="project" value="InterPro"/>
</dbReference>
<organism evidence="2 3">
    <name type="scientific">Trinickia violacea</name>
    <dbReference type="NCBI Taxonomy" id="2571746"/>
    <lineage>
        <taxon>Bacteria</taxon>
        <taxon>Pseudomonadati</taxon>
        <taxon>Pseudomonadota</taxon>
        <taxon>Betaproteobacteria</taxon>
        <taxon>Burkholderiales</taxon>
        <taxon>Burkholderiaceae</taxon>
        <taxon>Trinickia</taxon>
    </lineage>
</organism>
<evidence type="ECO:0000256" key="1">
    <source>
        <dbReference type="SAM" id="SignalP"/>
    </source>
</evidence>
<evidence type="ECO:0008006" key="4">
    <source>
        <dbReference type="Google" id="ProtNLM"/>
    </source>
</evidence>
<accession>A0A4P8ITH4</accession>
<dbReference type="Gene3D" id="3.90.730.10">
    <property type="entry name" value="Ribonuclease T2-like"/>
    <property type="match status" value="1"/>
</dbReference>
<dbReference type="KEGG" id="tvl:FAZ95_08085"/>
<dbReference type="AlphaFoldDB" id="A0A4P8ITH4"/>
<dbReference type="RefSeq" id="WP_137331970.1">
    <property type="nucleotide sequence ID" value="NZ_CP040077.1"/>
</dbReference>
<dbReference type="EMBL" id="CP040077">
    <property type="protein sequence ID" value="QCP49139.1"/>
    <property type="molecule type" value="Genomic_DNA"/>
</dbReference>
<evidence type="ECO:0000313" key="2">
    <source>
        <dbReference type="EMBL" id="QCP49139.1"/>
    </source>
</evidence>
<name>A0A4P8ITH4_9BURK</name>
<reference evidence="2 3" key="1">
    <citation type="submission" date="2019-05" db="EMBL/GenBank/DDBJ databases">
        <title>Burkholderia sp. DHOD12, isolated from subtropical forest soil.</title>
        <authorList>
            <person name="Gao Z.-H."/>
            <person name="Qiu L.-H."/>
        </authorList>
    </citation>
    <scope>NUCLEOTIDE SEQUENCE [LARGE SCALE GENOMIC DNA]</scope>
    <source>
        <strain evidence="2 3">DHOD12</strain>
    </source>
</reference>
<dbReference type="OrthoDB" id="9005722at2"/>
<proteinExistence type="predicted"/>
<dbReference type="SUPFAM" id="SSF55895">
    <property type="entry name" value="Ribonuclease Rh-like"/>
    <property type="match status" value="1"/>
</dbReference>